<evidence type="ECO:0000313" key="2">
    <source>
        <dbReference type="EMBL" id="ODP37215.1"/>
    </source>
</evidence>
<dbReference type="EMBL" id="MDDS01000035">
    <property type="protein sequence ID" value="ODP37215.1"/>
    <property type="molecule type" value="Genomic_DNA"/>
</dbReference>
<protein>
    <recommendedName>
        <fullName evidence="4">Glycine zipper domain-containing protein</fullName>
    </recommendedName>
</protein>
<proteinExistence type="predicted"/>
<dbReference type="OrthoDB" id="7585969at2"/>
<reference evidence="2 3" key="1">
    <citation type="submission" date="2016-08" db="EMBL/GenBank/DDBJ databases">
        <title>Draft genome of the agarase producing Sphingomonas sp. MCT13.</title>
        <authorList>
            <person name="D'Andrea M.M."/>
            <person name="Rossolini G.M."/>
            <person name="Thaller M.C."/>
        </authorList>
    </citation>
    <scope>NUCLEOTIDE SEQUENCE [LARGE SCALE GENOMIC DNA]</scope>
    <source>
        <strain evidence="2 3">MCT13</strain>
    </source>
</reference>
<name>A0A1E3LVR0_9SPHN</name>
<dbReference type="PROSITE" id="PS51257">
    <property type="entry name" value="PROKAR_LIPOPROTEIN"/>
    <property type="match status" value="1"/>
</dbReference>
<dbReference type="RefSeq" id="WP_069321025.1">
    <property type="nucleotide sequence ID" value="NZ_MDDS01000035.1"/>
</dbReference>
<keyword evidence="1" id="KW-0732">Signal</keyword>
<dbReference type="Proteomes" id="UP000094487">
    <property type="component" value="Unassembled WGS sequence"/>
</dbReference>
<sequence length="186" mass="17336">MKKMFTAALLAGSLSLGACATTGDSDLAAVGTGAAVGAAGGAAVGAIAAGAPIEGAMIGAVVGGIAGAVWADQDGDGRADGYYRDGQYYAGAPAGYVPGARRCASVGGSAAKGAGIGAAAGVGVGALTSVGILEGAIAGAVVGGIAGAIWADNNNDGCVDGYTRGGQYYEGVPSGYQAGSRAAERG</sequence>
<feature type="chain" id="PRO_5009132085" description="Glycine zipper domain-containing protein" evidence="1">
    <location>
        <begin position="21"/>
        <end position="186"/>
    </location>
</feature>
<dbReference type="AlphaFoldDB" id="A0A1E3LVR0"/>
<feature type="signal peptide" evidence="1">
    <location>
        <begin position="1"/>
        <end position="20"/>
    </location>
</feature>
<gene>
    <name evidence="2" type="ORF">BFL28_03025</name>
</gene>
<comment type="caution">
    <text evidence="2">The sequence shown here is derived from an EMBL/GenBank/DDBJ whole genome shotgun (WGS) entry which is preliminary data.</text>
</comment>
<keyword evidence="3" id="KW-1185">Reference proteome</keyword>
<organism evidence="2 3">
    <name type="scientific">Sphingomonas turrisvirgatae</name>
    <dbReference type="NCBI Taxonomy" id="1888892"/>
    <lineage>
        <taxon>Bacteria</taxon>
        <taxon>Pseudomonadati</taxon>
        <taxon>Pseudomonadota</taxon>
        <taxon>Alphaproteobacteria</taxon>
        <taxon>Sphingomonadales</taxon>
        <taxon>Sphingomonadaceae</taxon>
        <taxon>Sphingomonas</taxon>
    </lineage>
</organism>
<accession>A0A1E3LVR0</accession>
<evidence type="ECO:0000313" key="3">
    <source>
        <dbReference type="Proteomes" id="UP000094487"/>
    </source>
</evidence>
<evidence type="ECO:0008006" key="4">
    <source>
        <dbReference type="Google" id="ProtNLM"/>
    </source>
</evidence>
<evidence type="ECO:0000256" key="1">
    <source>
        <dbReference type="SAM" id="SignalP"/>
    </source>
</evidence>